<sequence length="45" mass="5275">MYHPNSKNLILPIQFKTSFVQQRSLGSHPGCWLYLLHQRLPAQLL</sequence>
<dbReference type="EMBL" id="GBXM01065184">
    <property type="protein sequence ID" value="JAH43393.1"/>
    <property type="molecule type" value="Transcribed_RNA"/>
</dbReference>
<reference evidence="1" key="2">
    <citation type="journal article" date="2015" name="Fish Shellfish Immunol.">
        <title>Early steps in the European eel (Anguilla anguilla)-Vibrio vulnificus interaction in the gills: Role of the RtxA13 toxin.</title>
        <authorList>
            <person name="Callol A."/>
            <person name="Pajuelo D."/>
            <person name="Ebbesson L."/>
            <person name="Teles M."/>
            <person name="MacKenzie S."/>
            <person name="Amaro C."/>
        </authorList>
    </citation>
    <scope>NUCLEOTIDE SEQUENCE</scope>
</reference>
<dbReference type="AlphaFoldDB" id="A0A0E9SSA7"/>
<protein>
    <submittedName>
        <fullName evidence="1">Uncharacterized protein</fullName>
    </submittedName>
</protein>
<accession>A0A0E9SSA7</accession>
<organism evidence="1">
    <name type="scientific">Anguilla anguilla</name>
    <name type="common">European freshwater eel</name>
    <name type="synonym">Muraena anguilla</name>
    <dbReference type="NCBI Taxonomy" id="7936"/>
    <lineage>
        <taxon>Eukaryota</taxon>
        <taxon>Metazoa</taxon>
        <taxon>Chordata</taxon>
        <taxon>Craniata</taxon>
        <taxon>Vertebrata</taxon>
        <taxon>Euteleostomi</taxon>
        <taxon>Actinopterygii</taxon>
        <taxon>Neopterygii</taxon>
        <taxon>Teleostei</taxon>
        <taxon>Anguilliformes</taxon>
        <taxon>Anguillidae</taxon>
        <taxon>Anguilla</taxon>
    </lineage>
</organism>
<reference evidence="1" key="1">
    <citation type="submission" date="2014-11" db="EMBL/GenBank/DDBJ databases">
        <authorList>
            <person name="Amaro Gonzalez C."/>
        </authorList>
    </citation>
    <scope>NUCLEOTIDE SEQUENCE</scope>
</reference>
<name>A0A0E9SSA7_ANGAN</name>
<evidence type="ECO:0000313" key="1">
    <source>
        <dbReference type="EMBL" id="JAH43393.1"/>
    </source>
</evidence>
<proteinExistence type="predicted"/>